<keyword evidence="5" id="KW-1185">Reference proteome</keyword>
<dbReference type="EMBL" id="VLKQ01000014">
    <property type="protein sequence ID" value="TWI08953.1"/>
    <property type="molecule type" value="Genomic_DNA"/>
</dbReference>
<dbReference type="SUPFAM" id="SSF52833">
    <property type="entry name" value="Thioredoxin-like"/>
    <property type="match status" value="1"/>
</dbReference>
<reference evidence="4 5" key="1">
    <citation type="journal article" date="2015" name="Stand. Genomic Sci.">
        <title>Genomic Encyclopedia of Bacterial and Archaeal Type Strains, Phase III: the genomes of soil and plant-associated and newly described type strains.</title>
        <authorList>
            <person name="Whitman W.B."/>
            <person name="Woyke T."/>
            <person name="Klenk H.P."/>
            <person name="Zhou Y."/>
            <person name="Lilburn T.G."/>
            <person name="Beck B.J."/>
            <person name="De Vos P."/>
            <person name="Vandamme P."/>
            <person name="Eisen J.A."/>
            <person name="Garrity G."/>
            <person name="Hugenholtz P."/>
            <person name="Kyrpides N.C."/>
        </authorList>
    </citation>
    <scope>NUCLEOTIDE SEQUENCE [LARGE SCALE GENOMIC DNA]</scope>
    <source>
        <strain evidence="4 5">CGMCC 1.7270</strain>
    </source>
</reference>
<protein>
    <submittedName>
        <fullName evidence="4">Thioredoxin-like protein</fullName>
    </submittedName>
</protein>
<dbReference type="InterPro" id="IPR051099">
    <property type="entry name" value="AGR/TXD"/>
</dbReference>
<evidence type="ECO:0000313" key="5">
    <source>
        <dbReference type="Proteomes" id="UP000319848"/>
    </source>
</evidence>
<feature type="domain" description="Thioredoxin" evidence="3">
    <location>
        <begin position="10"/>
        <end position="143"/>
    </location>
</feature>
<accession>V6S4J1</accession>
<evidence type="ECO:0000256" key="1">
    <source>
        <dbReference type="ARBA" id="ARBA00022729"/>
    </source>
</evidence>
<sequence length="143" mass="16477">MKTTLVSLILLLTLTINAQETNRLTFDQSIEKAKTENKNVLLFFSGSDWCAPCVKFKKHFVETDQFKTFSAENLIVYNADFPRLKKNKLADNITQENEKLADKYNNTGLFPLILLLNTKGEIIEKWDHYPSETLEDFIAKLKG</sequence>
<comment type="caution">
    <text evidence="4">The sequence shown here is derived from an EMBL/GenBank/DDBJ whole genome shotgun (WGS) entry which is preliminary data.</text>
</comment>
<dbReference type="InterPro" id="IPR013766">
    <property type="entry name" value="Thioredoxin_domain"/>
</dbReference>
<feature type="signal peptide" evidence="2">
    <location>
        <begin position="1"/>
        <end position="18"/>
    </location>
</feature>
<feature type="chain" id="PRO_5030178785" evidence="2">
    <location>
        <begin position="19"/>
        <end position="143"/>
    </location>
</feature>
<dbReference type="OrthoDB" id="981626at2"/>
<dbReference type="Proteomes" id="UP000319848">
    <property type="component" value="Unassembled WGS sequence"/>
</dbReference>
<proteinExistence type="predicted"/>
<dbReference type="AlphaFoldDB" id="V6S4J1"/>
<dbReference type="RefSeq" id="WP_023569810.1">
    <property type="nucleotide sequence ID" value="NZ_AVBI01000004.1"/>
</dbReference>
<name>V6S4J1_9FLAO</name>
<gene>
    <name evidence="4" type="ORF">IP98_02666</name>
</gene>
<dbReference type="Gene3D" id="3.40.30.10">
    <property type="entry name" value="Glutaredoxin"/>
    <property type="match status" value="1"/>
</dbReference>
<dbReference type="PROSITE" id="PS51352">
    <property type="entry name" value="THIOREDOXIN_2"/>
    <property type="match status" value="1"/>
</dbReference>
<dbReference type="InterPro" id="IPR036249">
    <property type="entry name" value="Thioredoxin-like_sf"/>
</dbReference>
<organism evidence="4 5">
    <name type="scientific">Flavobacterium cauense R2A-7</name>
    <dbReference type="NCBI Taxonomy" id="1341154"/>
    <lineage>
        <taxon>Bacteria</taxon>
        <taxon>Pseudomonadati</taxon>
        <taxon>Bacteroidota</taxon>
        <taxon>Flavobacteriia</taxon>
        <taxon>Flavobacteriales</taxon>
        <taxon>Flavobacteriaceae</taxon>
        <taxon>Flavobacterium</taxon>
    </lineage>
</organism>
<dbReference type="PANTHER" id="PTHR15337">
    <property type="entry name" value="ANTERIOR GRADIENT PROTEIN-RELATED"/>
    <property type="match status" value="1"/>
</dbReference>
<dbReference type="PANTHER" id="PTHR15337:SF11">
    <property type="entry name" value="THIOREDOXIN DOMAIN-CONTAINING PROTEIN"/>
    <property type="match status" value="1"/>
</dbReference>
<evidence type="ECO:0000259" key="3">
    <source>
        <dbReference type="PROSITE" id="PS51352"/>
    </source>
</evidence>
<keyword evidence="1 2" id="KW-0732">Signal</keyword>
<dbReference type="Pfam" id="PF13899">
    <property type="entry name" value="Thioredoxin_7"/>
    <property type="match status" value="1"/>
</dbReference>
<dbReference type="STRING" id="1341154.FCR2A7T_06360"/>
<evidence type="ECO:0000313" key="4">
    <source>
        <dbReference type="EMBL" id="TWI08953.1"/>
    </source>
</evidence>
<evidence type="ECO:0000256" key="2">
    <source>
        <dbReference type="SAM" id="SignalP"/>
    </source>
</evidence>